<dbReference type="GO" id="GO:0005524">
    <property type="term" value="F:ATP binding"/>
    <property type="evidence" value="ECO:0007669"/>
    <property type="project" value="UniProtKB-KW"/>
</dbReference>
<keyword evidence="9" id="KW-1185">Reference proteome</keyword>
<dbReference type="GO" id="GO:0000049">
    <property type="term" value="F:tRNA binding"/>
    <property type="evidence" value="ECO:0007669"/>
    <property type="project" value="TreeGrafter"/>
</dbReference>
<accession>A0A4R1XVT9</accession>
<evidence type="ECO:0000313" key="8">
    <source>
        <dbReference type="EMBL" id="TCM67799.1"/>
    </source>
</evidence>
<dbReference type="NCBIfam" id="NF006828">
    <property type="entry name" value="PRK09350.1"/>
    <property type="match status" value="1"/>
</dbReference>
<keyword evidence="3" id="KW-0547">Nucleotide-binding</keyword>
<dbReference type="PROSITE" id="PS50862">
    <property type="entry name" value="AA_TRNA_LIGASE_II"/>
    <property type="match status" value="1"/>
</dbReference>
<dbReference type="SUPFAM" id="SSF55681">
    <property type="entry name" value="Class II aaRS and biotin synthetases"/>
    <property type="match status" value="1"/>
</dbReference>
<organism evidence="8 9">
    <name type="scientific">Acinetobacter calcoaceticus</name>
    <dbReference type="NCBI Taxonomy" id="471"/>
    <lineage>
        <taxon>Bacteria</taxon>
        <taxon>Pseudomonadati</taxon>
        <taxon>Pseudomonadota</taxon>
        <taxon>Gammaproteobacteria</taxon>
        <taxon>Moraxellales</taxon>
        <taxon>Moraxellaceae</taxon>
        <taxon>Acinetobacter</taxon>
        <taxon>Acinetobacter calcoaceticus/baumannii complex</taxon>
    </lineage>
</organism>
<evidence type="ECO:0000256" key="5">
    <source>
        <dbReference type="ARBA" id="ARBA00052794"/>
    </source>
</evidence>
<dbReference type="PANTHER" id="PTHR42918:SF6">
    <property type="entry name" value="ELONGATION FACTOR P--(R)-BETA-LYSINE LIGASE"/>
    <property type="match status" value="1"/>
</dbReference>
<evidence type="ECO:0000313" key="9">
    <source>
        <dbReference type="Proteomes" id="UP000294963"/>
    </source>
</evidence>
<dbReference type="Pfam" id="PF00152">
    <property type="entry name" value="tRNA-synt_2"/>
    <property type="match status" value="1"/>
</dbReference>
<evidence type="ECO:0000256" key="1">
    <source>
        <dbReference type="ARBA" id="ARBA00011738"/>
    </source>
</evidence>
<dbReference type="GO" id="GO:0005829">
    <property type="term" value="C:cytosol"/>
    <property type="evidence" value="ECO:0007669"/>
    <property type="project" value="TreeGrafter"/>
</dbReference>
<dbReference type="FunFam" id="3.30.930.10:FF:000017">
    <property type="entry name" value="Elongation factor P--(R)-beta-lysine ligase"/>
    <property type="match status" value="1"/>
</dbReference>
<dbReference type="InterPro" id="IPR006195">
    <property type="entry name" value="aa-tRNA-synth_II"/>
</dbReference>
<comment type="catalytic activity">
    <reaction evidence="5">
        <text>D-beta-lysine + L-lysyl-[protein] + ATP = N(6)-((3R)-3,6-diaminohexanoyl)-L-lysyl-[protein] + AMP + diphosphate + H(+)</text>
        <dbReference type="Rhea" id="RHEA:83435"/>
        <dbReference type="Rhea" id="RHEA-COMP:9752"/>
        <dbReference type="Rhea" id="RHEA-COMP:20131"/>
        <dbReference type="ChEBI" id="CHEBI:15378"/>
        <dbReference type="ChEBI" id="CHEBI:29969"/>
        <dbReference type="ChEBI" id="CHEBI:30616"/>
        <dbReference type="ChEBI" id="CHEBI:33019"/>
        <dbReference type="ChEBI" id="CHEBI:84138"/>
        <dbReference type="ChEBI" id="CHEBI:156053"/>
        <dbReference type="ChEBI" id="CHEBI:456215"/>
    </reaction>
    <physiologicalReaction direction="left-to-right" evidence="5">
        <dbReference type="Rhea" id="RHEA:83436"/>
    </physiologicalReaction>
</comment>
<evidence type="ECO:0000256" key="4">
    <source>
        <dbReference type="ARBA" id="ARBA00022840"/>
    </source>
</evidence>
<feature type="region of interest" description="Disordered" evidence="6">
    <location>
        <begin position="1"/>
        <end position="20"/>
    </location>
</feature>
<dbReference type="InterPro" id="IPR004525">
    <property type="entry name" value="EpmA"/>
</dbReference>
<dbReference type="AlphaFoldDB" id="A0A4R1XVT9"/>
<dbReference type="Gene3D" id="3.30.930.10">
    <property type="entry name" value="Bira Bifunctional Protein, Domain 2"/>
    <property type="match status" value="1"/>
</dbReference>
<evidence type="ECO:0000256" key="6">
    <source>
        <dbReference type="SAM" id="MobiDB-lite"/>
    </source>
</evidence>
<reference evidence="8 9" key="1">
    <citation type="submission" date="2019-03" db="EMBL/GenBank/DDBJ databases">
        <title>Genomic analyses of the natural microbiome of Caenorhabditis elegans.</title>
        <authorList>
            <person name="Samuel B."/>
        </authorList>
    </citation>
    <scope>NUCLEOTIDE SEQUENCE [LARGE SCALE GENOMIC DNA]</scope>
    <source>
        <strain evidence="8 9">JUb89</strain>
    </source>
</reference>
<comment type="subunit">
    <text evidence="1">Homodimer.</text>
</comment>
<dbReference type="GO" id="GO:0006430">
    <property type="term" value="P:lysyl-tRNA aminoacylation"/>
    <property type="evidence" value="ECO:0007669"/>
    <property type="project" value="InterPro"/>
</dbReference>
<dbReference type="PRINTS" id="PR00982">
    <property type="entry name" value="TRNASYNTHLYS"/>
</dbReference>
<evidence type="ECO:0000256" key="3">
    <source>
        <dbReference type="ARBA" id="ARBA00022741"/>
    </source>
</evidence>
<dbReference type="EMBL" id="SLVJ01000007">
    <property type="protein sequence ID" value="TCM67799.1"/>
    <property type="molecule type" value="Genomic_DNA"/>
</dbReference>
<proteinExistence type="predicted"/>
<evidence type="ECO:0000256" key="2">
    <source>
        <dbReference type="ARBA" id="ARBA00022598"/>
    </source>
</evidence>
<name>A0A4R1XVT9_ACICA</name>
<dbReference type="GO" id="GO:0004824">
    <property type="term" value="F:lysine-tRNA ligase activity"/>
    <property type="evidence" value="ECO:0007669"/>
    <property type="project" value="InterPro"/>
</dbReference>
<keyword evidence="2" id="KW-0436">Ligase</keyword>
<protein>
    <submittedName>
        <fullName evidence="8">Lysyl-tRNA synthetase class 2</fullName>
    </submittedName>
</protein>
<dbReference type="InterPro" id="IPR045864">
    <property type="entry name" value="aa-tRNA-synth_II/BPL/LPL"/>
</dbReference>
<dbReference type="PANTHER" id="PTHR42918">
    <property type="entry name" value="LYSYL-TRNA SYNTHETASE"/>
    <property type="match status" value="1"/>
</dbReference>
<sequence>MSQASDLNSNLTSDPNPSPNALSFQPTCSLAALKARAKLYSQLRGFFAERDVLEVETPILSQAAVTDVHLASVAVQRHISGRAQAHYLQTSPEFPMKRLLASGSGPIYQICKVFRDDEHGRKHNSEFTMLEWYRPHLSLKGLMHEVTDLLNLVLAERFGEVRPMILSYKQAFIQRVELNPLQASLAELKNSARRVGLNIDLGDDRLAYIDLLFSHLVEPSLGFDTPVFLTDFPPEMASLAKVKQDEDGEWVAARFELYIEGLELANAYDELIDAEVLQQRFEADNAERLQRGMIAMPIDHYLLAALPHMSECSGIALGIDRLLMVIQQKMQLAQVITFPAEHS</sequence>
<comment type="caution">
    <text evidence="8">The sequence shown here is derived from an EMBL/GenBank/DDBJ whole genome shotgun (WGS) entry which is preliminary data.</text>
</comment>
<keyword evidence="8" id="KW-0030">Aminoacyl-tRNA synthetase</keyword>
<keyword evidence="4" id="KW-0067">ATP-binding</keyword>
<feature type="domain" description="Aminoacyl-transfer RNA synthetases class-II family profile" evidence="7">
    <location>
        <begin position="36"/>
        <end position="339"/>
    </location>
</feature>
<gene>
    <name evidence="8" type="ORF">EC844_10794</name>
</gene>
<dbReference type="Proteomes" id="UP000294963">
    <property type="component" value="Unassembled WGS sequence"/>
</dbReference>
<dbReference type="InterPro" id="IPR004364">
    <property type="entry name" value="Aa-tRNA-synt_II"/>
</dbReference>
<dbReference type="NCBIfam" id="TIGR00462">
    <property type="entry name" value="genX"/>
    <property type="match status" value="1"/>
</dbReference>
<evidence type="ECO:0000259" key="7">
    <source>
        <dbReference type="PROSITE" id="PS50862"/>
    </source>
</evidence>
<dbReference type="InterPro" id="IPR018149">
    <property type="entry name" value="Lys-tRNA-synth_II_C"/>
</dbReference>